<accession>A0ABW5BZN8</accession>
<dbReference type="RefSeq" id="WP_247343655.1">
    <property type="nucleotide sequence ID" value="NZ_CP095550.1"/>
</dbReference>
<keyword evidence="1" id="KW-0472">Membrane</keyword>
<organism evidence="2 3">
    <name type="scientific">Metabacillus endolithicus</name>
    <dbReference type="NCBI Taxonomy" id="1535204"/>
    <lineage>
        <taxon>Bacteria</taxon>
        <taxon>Bacillati</taxon>
        <taxon>Bacillota</taxon>
        <taxon>Bacilli</taxon>
        <taxon>Bacillales</taxon>
        <taxon>Bacillaceae</taxon>
        <taxon>Metabacillus</taxon>
    </lineage>
</organism>
<protein>
    <submittedName>
        <fullName evidence="2">Uncharacterized protein</fullName>
    </submittedName>
</protein>
<keyword evidence="1" id="KW-1133">Transmembrane helix</keyword>
<keyword evidence="1" id="KW-0812">Transmembrane</keyword>
<sequence length="92" mass="10997">MTNIYEMKKQYEGKMVRFKNKENQWVVGRVASIDDSGIEIEEYHSPENQSEYGYGFFGPRPFYGPRPFRRRPFVRYPYGGFTALTLLPFLLW</sequence>
<keyword evidence="3" id="KW-1185">Reference proteome</keyword>
<comment type="caution">
    <text evidence="2">The sequence shown here is derived from an EMBL/GenBank/DDBJ whole genome shotgun (WGS) entry which is preliminary data.</text>
</comment>
<gene>
    <name evidence="2" type="ORF">ACFSKK_12300</name>
</gene>
<feature type="transmembrane region" description="Helical" evidence="1">
    <location>
        <begin position="73"/>
        <end position="91"/>
    </location>
</feature>
<proteinExistence type="predicted"/>
<reference evidence="3" key="1">
    <citation type="journal article" date="2019" name="Int. J. Syst. Evol. Microbiol.">
        <title>The Global Catalogue of Microorganisms (GCM) 10K type strain sequencing project: providing services to taxonomists for standard genome sequencing and annotation.</title>
        <authorList>
            <consortium name="The Broad Institute Genomics Platform"/>
            <consortium name="The Broad Institute Genome Sequencing Center for Infectious Disease"/>
            <person name="Wu L."/>
            <person name="Ma J."/>
        </authorList>
    </citation>
    <scope>NUCLEOTIDE SEQUENCE [LARGE SCALE GENOMIC DNA]</scope>
    <source>
        <strain evidence="3">CGMCC 1.15474</strain>
    </source>
</reference>
<evidence type="ECO:0000313" key="2">
    <source>
        <dbReference type="EMBL" id="MFD2214465.1"/>
    </source>
</evidence>
<evidence type="ECO:0000256" key="1">
    <source>
        <dbReference type="SAM" id="Phobius"/>
    </source>
</evidence>
<dbReference type="Proteomes" id="UP001597318">
    <property type="component" value="Unassembled WGS sequence"/>
</dbReference>
<dbReference type="EMBL" id="JBHUIK010000002">
    <property type="protein sequence ID" value="MFD2214465.1"/>
    <property type="molecule type" value="Genomic_DNA"/>
</dbReference>
<name>A0ABW5BZN8_9BACI</name>
<evidence type="ECO:0000313" key="3">
    <source>
        <dbReference type="Proteomes" id="UP001597318"/>
    </source>
</evidence>